<proteinExistence type="predicted"/>
<keyword evidence="2" id="KW-1185">Reference proteome</keyword>
<evidence type="ECO:0000313" key="1">
    <source>
        <dbReference type="EMBL" id="KAJ1208227.1"/>
    </source>
</evidence>
<accession>A0AAV7W5W1</accession>
<protein>
    <submittedName>
        <fullName evidence="1">Uncharacterized protein</fullName>
    </submittedName>
</protein>
<dbReference type="PROSITE" id="PS51257">
    <property type="entry name" value="PROKAR_LIPOPROTEIN"/>
    <property type="match status" value="1"/>
</dbReference>
<organism evidence="1 2">
    <name type="scientific">Pleurodeles waltl</name>
    <name type="common">Iberian ribbed newt</name>
    <dbReference type="NCBI Taxonomy" id="8319"/>
    <lineage>
        <taxon>Eukaryota</taxon>
        <taxon>Metazoa</taxon>
        <taxon>Chordata</taxon>
        <taxon>Craniata</taxon>
        <taxon>Vertebrata</taxon>
        <taxon>Euteleostomi</taxon>
        <taxon>Amphibia</taxon>
        <taxon>Batrachia</taxon>
        <taxon>Caudata</taxon>
        <taxon>Salamandroidea</taxon>
        <taxon>Salamandridae</taxon>
        <taxon>Pleurodelinae</taxon>
        <taxon>Pleurodeles</taxon>
    </lineage>
</organism>
<comment type="caution">
    <text evidence="1">The sequence shown here is derived from an EMBL/GenBank/DDBJ whole genome shotgun (WGS) entry which is preliminary data.</text>
</comment>
<dbReference type="AlphaFoldDB" id="A0AAV7W5W1"/>
<sequence length="79" mass="8274">MPRRDLHMCCAAGAQSSSYPGASGCDEVQQGSRRAILVTEPEQEQLGPVVKAHVSSAFSFPELQQHGAVLILGPLGLTG</sequence>
<gene>
    <name evidence="1" type="ORF">NDU88_003613</name>
</gene>
<reference evidence="1" key="1">
    <citation type="journal article" date="2022" name="bioRxiv">
        <title>Sequencing and chromosome-scale assembly of the giantPleurodeles waltlgenome.</title>
        <authorList>
            <person name="Brown T."/>
            <person name="Elewa A."/>
            <person name="Iarovenko S."/>
            <person name="Subramanian E."/>
            <person name="Araus A.J."/>
            <person name="Petzold A."/>
            <person name="Susuki M."/>
            <person name="Suzuki K.-i.T."/>
            <person name="Hayashi T."/>
            <person name="Toyoda A."/>
            <person name="Oliveira C."/>
            <person name="Osipova E."/>
            <person name="Leigh N.D."/>
            <person name="Simon A."/>
            <person name="Yun M.H."/>
        </authorList>
    </citation>
    <scope>NUCLEOTIDE SEQUENCE</scope>
    <source>
        <strain evidence="1">20211129_DDA</strain>
        <tissue evidence="1">Liver</tissue>
    </source>
</reference>
<name>A0AAV7W5W1_PLEWA</name>
<dbReference type="Proteomes" id="UP001066276">
    <property type="component" value="Chromosome 1_2"/>
</dbReference>
<dbReference type="EMBL" id="JANPWB010000002">
    <property type="protein sequence ID" value="KAJ1208227.1"/>
    <property type="molecule type" value="Genomic_DNA"/>
</dbReference>
<evidence type="ECO:0000313" key="2">
    <source>
        <dbReference type="Proteomes" id="UP001066276"/>
    </source>
</evidence>